<accession>A0A913Z3U7</accession>
<keyword evidence="6 11" id="KW-0418">Kinase</keyword>
<organism evidence="14 15">
    <name type="scientific">Patiria miniata</name>
    <name type="common">Bat star</name>
    <name type="synonym">Asterina miniata</name>
    <dbReference type="NCBI Taxonomy" id="46514"/>
    <lineage>
        <taxon>Eukaryota</taxon>
        <taxon>Metazoa</taxon>
        <taxon>Echinodermata</taxon>
        <taxon>Eleutherozoa</taxon>
        <taxon>Asterozoa</taxon>
        <taxon>Asteroidea</taxon>
        <taxon>Valvatacea</taxon>
        <taxon>Valvatida</taxon>
        <taxon>Asterinidae</taxon>
        <taxon>Patiria</taxon>
    </lineage>
</organism>
<dbReference type="InterPro" id="IPR033379">
    <property type="entry name" value="Acid_Pase_AS"/>
</dbReference>
<dbReference type="InterPro" id="IPR029033">
    <property type="entry name" value="His_PPase_superfam"/>
</dbReference>
<evidence type="ECO:0000256" key="4">
    <source>
        <dbReference type="ARBA" id="ARBA00022679"/>
    </source>
</evidence>
<dbReference type="GO" id="GO:0005829">
    <property type="term" value="C:cytosol"/>
    <property type="evidence" value="ECO:0007669"/>
    <property type="project" value="UniProtKB-SubCell"/>
</dbReference>
<dbReference type="PROSITE" id="PS00616">
    <property type="entry name" value="HIS_ACID_PHOSPHAT_1"/>
    <property type="match status" value="1"/>
</dbReference>
<dbReference type="EnsemblMetazoa" id="XM_038189758.1">
    <property type="protein sequence ID" value="XP_038045686.1"/>
    <property type="gene ID" value="LOC119720187"/>
</dbReference>
<evidence type="ECO:0000313" key="15">
    <source>
        <dbReference type="Proteomes" id="UP000887568"/>
    </source>
</evidence>
<keyword evidence="4 11" id="KW-0808">Transferase</keyword>
<dbReference type="InterPro" id="IPR037446">
    <property type="entry name" value="His_Pase_VIP1"/>
</dbReference>
<dbReference type="Gene3D" id="3.40.50.1240">
    <property type="entry name" value="Phosphoglycerate mutase-like"/>
    <property type="match status" value="1"/>
</dbReference>
<dbReference type="PANTHER" id="PTHR12750">
    <property type="entry name" value="DIPHOSPHOINOSITOL PENTAKISPHOSPHATE KINASE"/>
    <property type="match status" value="1"/>
</dbReference>
<dbReference type="OrthoDB" id="18042at2759"/>
<keyword evidence="7 10" id="KW-0067">ATP-binding</keyword>
<evidence type="ECO:0000256" key="9">
    <source>
        <dbReference type="ARBA" id="ARBA00034629"/>
    </source>
</evidence>
<comment type="function">
    <text evidence="11">Bifunctional inositol kinase that acts in concert with the IP6K kinases to synthesize the diphosphate group-containing inositol pyrophosphates diphosphoinositol pentakisphosphate, PP-InsP5, and bis-diphosphoinositol tetrakisphosphate, (PP)2-InsP4. PP-InsP5 and (PP)2-InsP4, also respectively called InsP7 and InsP8, may regulate a variety of cellular processes, including apoptosis, vesicle trafficking, cytoskeletal dynamics, and exocytosis. Phosphorylates inositol hexakisphosphate (InsP6).</text>
</comment>
<reference evidence="14" key="1">
    <citation type="submission" date="2022-11" db="UniProtKB">
        <authorList>
            <consortium name="EnsemblMetazoa"/>
        </authorList>
    </citation>
    <scope>IDENTIFICATION</scope>
</reference>
<dbReference type="FunFam" id="3.40.50.11950:FF:000003">
    <property type="entry name" value="Inositol hexakisphosphate and diphosphoinositol-pentakisphosphate kinase"/>
    <property type="match status" value="1"/>
</dbReference>
<dbReference type="Pfam" id="PF18086">
    <property type="entry name" value="PPIP5K2_N"/>
    <property type="match status" value="1"/>
</dbReference>
<sequence length="1297" mass="145797">MNIPGWDSGEVTIKGSVGICAMAKKSRSKPMREILSRLEMFEHIDIIIFQEEVILNDPVEQWPICDCLVSFFSQGFPLEKAIEYAKLRKPLVINDLEAQYNLLDRRKVYKILYEQGIAVPRFTVFDSDNDSPENVINETDDQIEVCGQVFQKPFVEKPVSAEDHNIYIYYPSSAGGGSQRLFRKIGSRSSVYSSVNTLREKGSYIYEEFMPTDGTDVKVYTVGPDYAHAEARKSPALDGKVERDSEGKEVRYPVILSNHEKLIARKVCLAFKQSVCGFDLLRANGKSYVCDVNGFSFVKNSKKYYDDCAKILGNLVMRELAPKYNIPWQMFTMEEEIPYVPTTSGTVMELRCVIAVIRHGDRTPKQKMKMEVKHPKFFKLFEKYGGFDKGKIKLKRPKQLQEVLDVARYLLEELKRQKHRNRLEIEERESKLEQLKAVLEMYGHFSGINRKVQLKYQPHGQPRHSSSEEDLQQTGIVEQDCKADPSLLLILKWGGELTDAGRDQAEELGRAFRCIYPGGQGEYAGFPGCGLLRLHSTYRHDLKIYASDEGRVQMTAAAFTKGMLALEGELTPILVQMVKSANTNGLLDHEKDSVTIQGKSAAFDTELQSQLFHHRVKETLYERFRKNGNFTEDDKKELAPTGSKSIHYSLSRIQNPTEMCEKIYSLIKELTHMVRSCIDDKPSQEELILYSNESLELMLRRWAKLEKDFKTKTGLFDITKIPDIYDCIKYDLLHNEKLITPLGFKGMWELYLNAQVLADVIIPQEYGITKEEKLGIGTSICTPLLRKVRADLQRTNFEEETTFRLNPKYSKGVLSPARHVRTRLYFTSESHIHSLLSCLRYGGLCNEETDAQWARAMSYIGEVKELNYMTQIVLMLYEDPTKEPMSEERFRVELHFSSGAKGCNATDMPTVGGYRSAKGDTSPTEQLSENDDEVDSAYDDPTVTCDEPMFSVTGNDSTPTSSMVGLDSGPEDQPDSAQRLPFVKLPEPHHMLKVGLGLRDGSRPSSGPALTPSRASFNTLNDISEHESLATEAKVSASSSRGGLLGVHSAPTLHGMEGTNPNDANWVVSQEDLLRRASHFSAQGVPLDHQMQVPSILPLETLHNHLSLKQIDTFLESFTQNGARTPETFTPRQSFKLNTFTPRRVLPTPLSFGRESDGSLYSRSTSNPSSNTSSALPSPTESNSTNFDFSAFVDKVKRENRKSSFDMANSLDSVTGSLCQDGYAAEDESRSSTPRKPRGGSETGSLDQVEPMDTQDSDAAKLGKLGKGQFGSLTVDIECGGEVADQEMQDIQTPTNL</sequence>
<feature type="region of interest" description="Disordered" evidence="12">
    <location>
        <begin position="1146"/>
        <end position="1184"/>
    </location>
</feature>
<keyword evidence="3 11" id="KW-0963">Cytoplasm</keyword>
<feature type="compositionally biased region" description="Acidic residues" evidence="12">
    <location>
        <begin position="928"/>
        <end position="938"/>
    </location>
</feature>
<evidence type="ECO:0000256" key="6">
    <source>
        <dbReference type="ARBA" id="ARBA00022777"/>
    </source>
</evidence>
<dbReference type="Gene3D" id="3.30.470.20">
    <property type="entry name" value="ATP-grasp fold, B domain"/>
    <property type="match status" value="1"/>
</dbReference>
<dbReference type="InterPro" id="IPR000560">
    <property type="entry name" value="His_Pase_clade-2"/>
</dbReference>
<evidence type="ECO:0000259" key="13">
    <source>
        <dbReference type="PROSITE" id="PS50975"/>
    </source>
</evidence>
<dbReference type="GO" id="GO:0000828">
    <property type="term" value="F:inositol hexakisphosphate kinase activity"/>
    <property type="evidence" value="ECO:0007669"/>
    <property type="project" value="TreeGrafter"/>
</dbReference>
<evidence type="ECO:0000256" key="1">
    <source>
        <dbReference type="ARBA" id="ARBA00004514"/>
    </source>
</evidence>
<comment type="subcellular location">
    <subcellularLocation>
        <location evidence="1 11">Cytoplasm</location>
        <location evidence="1 11">Cytosol</location>
    </subcellularLocation>
</comment>
<feature type="domain" description="ATP-grasp" evidence="13">
    <location>
        <begin position="109"/>
        <end position="321"/>
    </location>
</feature>
<dbReference type="GO" id="GO:0006020">
    <property type="term" value="P:inositol metabolic process"/>
    <property type="evidence" value="ECO:0007669"/>
    <property type="project" value="TreeGrafter"/>
</dbReference>
<dbReference type="CDD" id="cd07061">
    <property type="entry name" value="HP_HAP_like"/>
    <property type="match status" value="1"/>
</dbReference>
<dbReference type="GO" id="GO:0046872">
    <property type="term" value="F:metal ion binding"/>
    <property type="evidence" value="ECO:0007669"/>
    <property type="project" value="InterPro"/>
</dbReference>
<dbReference type="EnsemblMetazoa" id="XM_038189757.1">
    <property type="protein sequence ID" value="XP_038045685.1"/>
    <property type="gene ID" value="LOC119720187"/>
</dbReference>
<dbReference type="Gene3D" id="3.40.50.11950">
    <property type="match status" value="1"/>
</dbReference>
<dbReference type="FunFam" id="3.40.50.11950:FF:000002">
    <property type="entry name" value="Inositol hexakisphosphate and diphosphoinositol-pentakisphosphate kinase"/>
    <property type="match status" value="1"/>
</dbReference>
<dbReference type="PROSITE" id="PS50975">
    <property type="entry name" value="ATP_GRASP"/>
    <property type="match status" value="1"/>
</dbReference>
<feature type="compositionally biased region" description="Low complexity" evidence="12">
    <location>
        <begin position="1159"/>
        <end position="1180"/>
    </location>
</feature>
<dbReference type="SUPFAM" id="SSF56059">
    <property type="entry name" value="Glutathione synthetase ATP-binding domain-like"/>
    <property type="match status" value="1"/>
</dbReference>
<feature type="compositionally biased region" description="Polar residues" evidence="12">
    <location>
        <begin position="952"/>
        <end position="963"/>
    </location>
</feature>
<dbReference type="Pfam" id="PF00328">
    <property type="entry name" value="His_Phos_2"/>
    <property type="match status" value="1"/>
</dbReference>
<dbReference type="EC" id="2.7.4.24" evidence="11"/>
<evidence type="ECO:0000256" key="10">
    <source>
        <dbReference type="PROSITE-ProRule" id="PRU00409"/>
    </source>
</evidence>
<evidence type="ECO:0000256" key="3">
    <source>
        <dbReference type="ARBA" id="ARBA00022490"/>
    </source>
</evidence>
<dbReference type="GO" id="GO:0033857">
    <property type="term" value="F:5-diphosphoinositol pentakisphosphate 1-kinase activity"/>
    <property type="evidence" value="ECO:0007669"/>
    <property type="project" value="TreeGrafter"/>
</dbReference>
<name>A0A913Z3U7_PATMI</name>
<proteinExistence type="inferred from homology"/>
<keyword evidence="5 10" id="KW-0547">Nucleotide-binding</keyword>
<keyword evidence="15" id="KW-1185">Reference proteome</keyword>
<evidence type="ECO:0000256" key="11">
    <source>
        <dbReference type="RuleBase" id="RU365032"/>
    </source>
</evidence>
<feature type="region of interest" description="Disordered" evidence="12">
    <location>
        <begin position="911"/>
        <end position="978"/>
    </location>
</feature>
<dbReference type="InterPro" id="IPR040557">
    <property type="entry name" value="VIP1_N"/>
</dbReference>
<dbReference type="RefSeq" id="XP_038045686.1">
    <property type="nucleotide sequence ID" value="XM_038189758.1"/>
</dbReference>
<protein>
    <recommendedName>
        <fullName evidence="11">Inositol hexakisphosphate and diphosphoinositol-pentakisphosphate kinase</fullName>
        <ecNumber evidence="11">2.7.4.24</ecNumber>
    </recommendedName>
</protein>
<dbReference type="SUPFAM" id="SSF53254">
    <property type="entry name" value="Phosphoglycerate mutase-like"/>
    <property type="match status" value="1"/>
</dbReference>
<comment type="similarity">
    <text evidence="2 11">Belongs to the histidine acid phosphatase family. VIP1 subfamily.</text>
</comment>
<evidence type="ECO:0000256" key="5">
    <source>
        <dbReference type="ARBA" id="ARBA00022741"/>
    </source>
</evidence>
<comment type="catalytic activity">
    <reaction evidence="8">
        <text>5-diphospho-1D-myo-inositol 1,2,3,4,6-pentakisphosphate + ATP + H(+) = 1,5-bis(diphospho)-1D-myo-inositol 2,3,4,6-tetrakisphosphate + ADP</text>
        <dbReference type="Rhea" id="RHEA:10276"/>
        <dbReference type="ChEBI" id="CHEBI:15378"/>
        <dbReference type="ChEBI" id="CHEBI:30616"/>
        <dbReference type="ChEBI" id="CHEBI:58628"/>
        <dbReference type="ChEBI" id="CHEBI:77983"/>
        <dbReference type="ChEBI" id="CHEBI:456216"/>
        <dbReference type="EC" id="2.7.4.24"/>
    </reaction>
    <physiologicalReaction direction="left-to-right" evidence="8">
        <dbReference type="Rhea" id="RHEA:10277"/>
    </physiologicalReaction>
</comment>
<dbReference type="FunFam" id="3.30.470.20:FF:000003">
    <property type="entry name" value="Inositol hexakisphosphate and diphosphoinositol-pentakisphosphate kinase"/>
    <property type="match status" value="1"/>
</dbReference>
<dbReference type="PANTHER" id="PTHR12750:SF9">
    <property type="entry name" value="INOSITOL HEXAKISPHOSPHATE AND DIPHOSPHOINOSITOL-PENTAKISPHOSPHATE KINASE"/>
    <property type="match status" value="1"/>
</dbReference>
<dbReference type="RefSeq" id="XP_038045685.1">
    <property type="nucleotide sequence ID" value="XM_038189757.1"/>
</dbReference>
<dbReference type="GO" id="GO:0032958">
    <property type="term" value="P:inositol phosphate biosynthetic process"/>
    <property type="evidence" value="ECO:0007669"/>
    <property type="project" value="TreeGrafter"/>
</dbReference>
<dbReference type="Proteomes" id="UP000887568">
    <property type="component" value="Unplaced"/>
</dbReference>
<evidence type="ECO:0000313" key="14">
    <source>
        <dbReference type="EnsemblMetazoa" id="XP_038045686.1"/>
    </source>
</evidence>
<dbReference type="GO" id="GO:0005524">
    <property type="term" value="F:ATP binding"/>
    <property type="evidence" value="ECO:0007669"/>
    <property type="project" value="UniProtKB-UniRule"/>
</dbReference>
<dbReference type="OMA" id="IQERWCC"/>
<dbReference type="GeneID" id="119720187"/>
<evidence type="ECO:0000256" key="7">
    <source>
        <dbReference type="ARBA" id="ARBA00022840"/>
    </source>
</evidence>
<evidence type="ECO:0000256" key="12">
    <source>
        <dbReference type="SAM" id="MobiDB-lite"/>
    </source>
</evidence>
<feature type="region of interest" description="Disordered" evidence="12">
    <location>
        <begin position="1223"/>
        <end position="1265"/>
    </location>
</feature>
<evidence type="ECO:0000256" key="8">
    <source>
        <dbReference type="ARBA" id="ARBA00033696"/>
    </source>
</evidence>
<evidence type="ECO:0000256" key="2">
    <source>
        <dbReference type="ARBA" id="ARBA00005609"/>
    </source>
</evidence>
<comment type="catalytic activity">
    <reaction evidence="9">
        <text>1D-myo-inositol hexakisphosphate + ATP = 1-diphospho-1D-myo-inositol 2,3,4,5,6-pentakisphosphate + ADP</text>
        <dbReference type="Rhea" id="RHEA:37459"/>
        <dbReference type="ChEBI" id="CHEBI:30616"/>
        <dbReference type="ChEBI" id="CHEBI:58130"/>
        <dbReference type="ChEBI" id="CHEBI:74946"/>
        <dbReference type="ChEBI" id="CHEBI:456216"/>
        <dbReference type="EC" id="2.7.4.24"/>
    </reaction>
    <physiologicalReaction direction="left-to-right" evidence="9">
        <dbReference type="Rhea" id="RHEA:37460"/>
    </physiologicalReaction>
</comment>
<dbReference type="InterPro" id="IPR011761">
    <property type="entry name" value="ATP-grasp"/>
</dbReference>